<evidence type="ECO:0000256" key="1">
    <source>
        <dbReference type="ARBA" id="ARBA00006484"/>
    </source>
</evidence>
<keyword evidence="5" id="KW-1185">Reference proteome</keyword>
<dbReference type="GO" id="GO:0016491">
    <property type="term" value="F:oxidoreductase activity"/>
    <property type="evidence" value="ECO:0007669"/>
    <property type="project" value="UniProtKB-KW"/>
</dbReference>
<evidence type="ECO:0000256" key="2">
    <source>
        <dbReference type="ARBA" id="ARBA00022857"/>
    </source>
</evidence>
<reference evidence="4 5" key="1">
    <citation type="journal article" date="2018" name="Proc. Natl. Acad. Sci. U.S.A.">
        <title>Draft genome sequence of Camellia sinensis var. sinensis provides insights into the evolution of the tea genome and tea quality.</title>
        <authorList>
            <person name="Wei C."/>
            <person name="Yang H."/>
            <person name="Wang S."/>
            <person name="Zhao J."/>
            <person name="Liu C."/>
            <person name="Gao L."/>
            <person name="Xia E."/>
            <person name="Lu Y."/>
            <person name="Tai Y."/>
            <person name="She G."/>
            <person name="Sun J."/>
            <person name="Cao H."/>
            <person name="Tong W."/>
            <person name="Gao Q."/>
            <person name="Li Y."/>
            <person name="Deng W."/>
            <person name="Jiang X."/>
            <person name="Wang W."/>
            <person name="Chen Q."/>
            <person name="Zhang S."/>
            <person name="Li H."/>
            <person name="Wu J."/>
            <person name="Wang P."/>
            <person name="Li P."/>
            <person name="Shi C."/>
            <person name="Zheng F."/>
            <person name="Jian J."/>
            <person name="Huang B."/>
            <person name="Shan D."/>
            <person name="Shi M."/>
            <person name="Fang C."/>
            <person name="Yue Y."/>
            <person name="Li F."/>
            <person name="Li D."/>
            <person name="Wei S."/>
            <person name="Han B."/>
            <person name="Jiang C."/>
            <person name="Yin Y."/>
            <person name="Xia T."/>
            <person name="Zhang Z."/>
            <person name="Bennetzen J.L."/>
            <person name="Zhao S."/>
            <person name="Wan X."/>
        </authorList>
    </citation>
    <scope>NUCLEOTIDE SEQUENCE [LARGE SCALE GENOMIC DNA]</scope>
    <source>
        <strain evidence="5">cv. Shuchazao</strain>
        <tissue evidence="4">Leaf</tissue>
    </source>
</reference>
<dbReference type="AlphaFoldDB" id="A0A4S4EJI2"/>
<comment type="similarity">
    <text evidence="1">Belongs to the short-chain dehydrogenases/reductases (SDR) family.</text>
</comment>
<gene>
    <name evidence="4" type="ORF">TEA_021789</name>
</gene>
<evidence type="ECO:0000313" key="5">
    <source>
        <dbReference type="Proteomes" id="UP000306102"/>
    </source>
</evidence>
<comment type="caution">
    <text evidence="4">The sequence shown here is derived from an EMBL/GenBank/DDBJ whole genome shotgun (WGS) entry which is preliminary data.</text>
</comment>
<dbReference type="Gene3D" id="3.40.50.720">
    <property type="entry name" value="NAD(P)-binding Rossmann-like Domain"/>
    <property type="match status" value="1"/>
</dbReference>
<name>A0A4S4EJI2_CAMSN</name>
<evidence type="ECO:0000256" key="3">
    <source>
        <dbReference type="ARBA" id="ARBA00023002"/>
    </source>
</evidence>
<dbReference type="Proteomes" id="UP000306102">
    <property type="component" value="Unassembled WGS sequence"/>
</dbReference>
<proteinExistence type="inferred from homology"/>
<dbReference type="STRING" id="542762.A0A4S4EJI2"/>
<dbReference type="GO" id="GO:0016020">
    <property type="term" value="C:membrane"/>
    <property type="evidence" value="ECO:0007669"/>
    <property type="project" value="TreeGrafter"/>
</dbReference>
<protein>
    <submittedName>
        <fullName evidence="4">Uncharacterized protein</fullName>
    </submittedName>
</protein>
<dbReference type="PANTHER" id="PTHR43490">
    <property type="entry name" value="(+)-NEOMENTHOL DEHYDROGENASE"/>
    <property type="match status" value="1"/>
</dbReference>
<dbReference type="InterPro" id="IPR002347">
    <property type="entry name" value="SDR_fam"/>
</dbReference>
<sequence>MVRKVTRKTGGVTPVPLKTQLTLDKTFKSMIVVVTGAKKGIGLEICRQLAYNGITVILTTRDEKPGLKPIENLKACGLSDTIFHQLDVTYQTSIASLAVFIKTKIKKLDIMHYNLVLEHTGFEYFGYVGSDLVSRMLIRSMGFWESYWKGTLSLPFLTETLTTPRDGHYPEMKFLCTYVIMMLRRGSDNFPPSIQEKLRKQFMELRQEAMAHVETVIDSVGQDEEEESIPTSSTVWRGSRPSKAGVVDASGYSHFIRLVLWRV</sequence>
<dbReference type="PANTHER" id="PTHR43490:SF73">
    <property type="entry name" value="OS07G0685800 PROTEIN"/>
    <property type="match status" value="1"/>
</dbReference>
<dbReference type="Pfam" id="PF00106">
    <property type="entry name" value="adh_short"/>
    <property type="match status" value="1"/>
</dbReference>
<accession>A0A4S4EJI2</accession>
<evidence type="ECO:0000313" key="4">
    <source>
        <dbReference type="EMBL" id="THG16720.1"/>
    </source>
</evidence>
<keyword evidence="3" id="KW-0560">Oxidoreductase</keyword>
<dbReference type="SUPFAM" id="SSF51735">
    <property type="entry name" value="NAD(P)-binding Rossmann-fold domains"/>
    <property type="match status" value="1"/>
</dbReference>
<keyword evidence="2" id="KW-0521">NADP</keyword>
<dbReference type="InterPro" id="IPR036291">
    <property type="entry name" value="NAD(P)-bd_dom_sf"/>
</dbReference>
<organism evidence="4 5">
    <name type="scientific">Camellia sinensis var. sinensis</name>
    <name type="common">China tea</name>
    <dbReference type="NCBI Taxonomy" id="542762"/>
    <lineage>
        <taxon>Eukaryota</taxon>
        <taxon>Viridiplantae</taxon>
        <taxon>Streptophyta</taxon>
        <taxon>Embryophyta</taxon>
        <taxon>Tracheophyta</taxon>
        <taxon>Spermatophyta</taxon>
        <taxon>Magnoliopsida</taxon>
        <taxon>eudicotyledons</taxon>
        <taxon>Gunneridae</taxon>
        <taxon>Pentapetalae</taxon>
        <taxon>asterids</taxon>
        <taxon>Ericales</taxon>
        <taxon>Theaceae</taxon>
        <taxon>Camellia</taxon>
    </lineage>
</organism>
<dbReference type="EMBL" id="SDRB02003913">
    <property type="protein sequence ID" value="THG16720.1"/>
    <property type="molecule type" value="Genomic_DNA"/>
</dbReference>